<keyword evidence="2" id="KW-0614">Plasmid</keyword>
<protein>
    <submittedName>
        <fullName evidence="2">Uncharacterized protein</fullName>
    </submittedName>
</protein>
<accession>A0A6G7WKJ3</accession>
<evidence type="ECO:0000313" key="2">
    <source>
        <dbReference type="EMBL" id="QIK52790.1"/>
    </source>
</evidence>
<dbReference type="GeneID" id="94553958"/>
<evidence type="ECO:0000313" key="3">
    <source>
        <dbReference type="Proteomes" id="UP000501830"/>
    </source>
</evidence>
<reference evidence="2 3" key="1">
    <citation type="journal article" date="2017" name="Int. J. Syst. Evol. Microbiol.">
        <title>Jeotgalibaca porci sp. nov. and Jeotgalibaca arthritidis sp. nov., isolated from pigs, and emended description of the genus Jeotgalibaca.</title>
        <authorList>
            <person name="Zamora L."/>
            <person name="Perez-Sancho M."/>
            <person name="Dominguez L."/>
            <person name="Fernandez-Garayzabal J.F."/>
            <person name="Vela A.I."/>
        </authorList>
    </citation>
    <scope>NUCLEOTIDE SEQUENCE [LARGE SCALE GENOMIC DNA]</scope>
    <source>
        <strain evidence="2 3">CCUG 69148</strain>
        <plasmid evidence="2 3">p_unnamed1</plasmid>
    </source>
</reference>
<dbReference type="AlphaFoldDB" id="A0A6G7WKJ3"/>
<dbReference type="KEGG" id="jpo:G7058_11730"/>
<sequence length="80" mass="9510">MATINKKLEQLKKIKEEIAFEKQKIEQDFGKEIITTLNLDYDQLTKKEMKRLANQFKNNLEQSHVSISDNPNEQNQYDTH</sequence>
<dbReference type="EMBL" id="CP049890">
    <property type="protein sequence ID" value="QIK52790.1"/>
    <property type="molecule type" value="Genomic_DNA"/>
</dbReference>
<evidence type="ECO:0000256" key="1">
    <source>
        <dbReference type="SAM" id="MobiDB-lite"/>
    </source>
</evidence>
<proteinExistence type="predicted"/>
<geneLocation type="plasmid" evidence="2 3">
    <name>p_unnamed1</name>
</geneLocation>
<keyword evidence="3" id="KW-1185">Reference proteome</keyword>
<gene>
    <name evidence="2" type="ORF">G7058_11730</name>
</gene>
<dbReference type="RefSeq" id="WP_166063811.1">
    <property type="nucleotide sequence ID" value="NZ_CP049890.1"/>
</dbReference>
<feature type="region of interest" description="Disordered" evidence="1">
    <location>
        <begin position="60"/>
        <end position="80"/>
    </location>
</feature>
<name>A0A6G7WKJ3_9LACT</name>
<dbReference type="Proteomes" id="UP000501830">
    <property type="component" value="Plasmid p_unnamed1"/>
</dbReference>
<organism evidence="2 3">
    <name type="scientific">Jeotgalibaca porci</name>
    <dbReference type="NCBI Taxonomy" id="1868793"/>
    <lineage>
        <taxon>Bacteria</taxon>
        <taxon>Bacillati</taxon>
        <taxon>Bacillota</taxon>
        <taxon>Bacilli</taxon>
        <taxon>Lactobacillales</taxon>
        <taxon>Carnobacteriaceae</taxon>
        <taxon>Jeotgalibaca</taxon>
    </lineage>
</organism>